<name>A0ABY3RTN2_9MICO</name>
<proteinExistence type="inferred from homology"/>
<dbReference type="RefSeq" id="WP_231819991.1">
    <property type="nucleotide sequence ID" value="NZ_CP082781.1"/>
</dbReference>
<dbReference type="Proteomes" id="UP001199642">
    <property type="component" value="Chromosome"/>
</dbReference>
<dbReference type="PANTHER" id="PTHR43477:SF1">
    <property type="entry name" value="DIHYDROANTICAPSIN 7-DEHYDROGENASE"/>
    <property type="match status" value="1"/>
</dbReference>
<dbReference type="InterPro" id="IPR002347">
    <property type="entry name" value="SDR_fam"/>
</dbReference>
<keyword evidence="4" id="KW-1185">Reference proteome</keyword>
<organism evidence="3 4">
    <name type="scientific">Microbacterium resistens</name>
    <dbReference type="NCBI Taxonomy" id="156977"/>
    <lineage>
        <taxon>Bacteria</taxon>
        <taxon>Bacillati</taxon>
        <taxon>Actinomycetota</taxon>
        <taxon>Actinomycetes</taxon>
        <taxon>Micrococcales</taxon>
        <taxon>Microbacteriaceae</taxon>
        <taxon>Microbacterium</taxon>
    </lineage>
</organism>
<accession>A0ABY3RTN2</accession>
<keyword evidence="2" id="KW-0560">Oxidoreductase</keyword>
<protein>
    <submittedName>
        <fullName evidence="3">SDR family oxidoreductase</fullName>
    </submittedName>
</protein>
<comment type="similarity">
    <text evidence="1">Belongs to the short-chain dehydrogenases/reductases (SDR) family.</text>
</comment>
<sequence length="229" mass="23170">MTDTARGAAGRVVLLAGATSPAGLAVARALVTTGARVIAVGRDPQKLEALAAAAVGGHPVRTEVCGLTNEAEVAGLATRLAAEDIHVDAVIPLVGGWRGGGGLAGQTEADYRALEASFTAVRVVSRAFDADLRASGAGRFAIVSSTAVARPLAGGANYAAVKAASEAWTRAVAHGFAKAARDAGEPLRAAAVVFRVRSLDDVRDELAAAVAGLWDRDADALNDRIIDIA</sequence>
<evidence type="ECO:0000256" key="1">
    <source>
        <dbReference type="ARBA" id="ARBA00006484"/>
    </source>
</evidence>
<evidence type="ECO:0000313" key="3">
    <source>
        <dbReference type="EMBL" id="UGS26281.1"/>
    </source>
</evidence>
<reference evidence="3 4" key="1">
    <citation type="submission" date="2023-01" db="EMBL/GenBank/DDBJ databases">
        <title>Characterization of estradiol degrading bacteria Microbacterium sp. MZT7 and reveal degrading genes through genome analysis.</title>
        <authorList>
            <person name="Hao P."/>
            <person name="Gao Y."/>
        </authorList>
    </citation>
    <scope>NUCLEOTIDE SEQUENCE [LARGE SCALE GENOMIC DNA]</scope>
    <source>
        <strain evidence="3 4">MZT7</strain>
    </source>
</reference>
<dbReference type="CDD" id="cd05233">
    <property type="entry name" value="SDR_c"/>
    <property type="match status" value="1"/>
</dbReference>
<gene>
    <name evidence="3" type="ORF">K8F61_16890</name>
</gene>
<dbReference type="Gene3D" id="3.40.50.720">
    <property type="entry name" value="NAD(P)-binding Rossmann-like Domain"/>
    <property type="match status" value="1"/>
</dbReference>
<evidence type="ECO:0000256" key="2">
    <source>
        <dbReference type="ARBA" id="ARBA00023002"/>
    </source>
</evidence>
<dbReference type="PRINTS" id="PR00081">
    <property type="entry name" value="GDHRDH"/>
</dbReference>
<dbReference type="PANTHER" id="PTHR43477">
    <property type="entry name" value="DIHYDROANTICAPSIN 7-DEHYDROGENASE"/>
    <property type="match status" value="1"/>
</dbReference>
<evidence type="ECO:0000313" key="4">
    <source>
        <dbReference type="Proteomes" id="UP001199642"/>
    </source>
</evidence>
<dbReference type="Pfam" id="PF00106">
    <property type="entry name" value="adh_short"/>
    <property type="match status" value="1"/>
</dbReference>
<dbReference type="SUPFAM" id="SSF51735">
    <property type="entry name" value="NAD(P)-binding Rossmann-fold domains"/>
    <property type="match status" value="1"/>
</dbReference>
<dbReference type="InterPro" id="IPR036291">
    <property type="entry name" value="NAD(P)-bd_dom_sf"/>
</dbReference>
<dbReference type="InterPro" id="IPR051122">
    <property type="entry name" value="SDR_DHRS6-like"/>
</dbReference>
<dbReference type="EMBL" id="CP082781">
    <property type="protein sequence ID" value="UGS26281.1"/>
    <property type="molecule type" value="Genomic_DNA"/>
</dbReference>